<dbReference type="EMBL" id="FSHM01000004">
    <property type="protein sequence ID" value="SIB24303.1"/>
    <property type="molecule type" value="Genomic_DNA"/>
</dbReference>
<organism evidence="1 2">
    <name type="scientific">Mycobacteroides abscessus subsp. abscessus</name>
    <dbReference type="NCBI Taxonomy" id="1185650"/>
    <lineage>
        <taxon>Bacteria</taxon>
        <taxon>Bacillati</taxon>
        <taxon>Actinomycetota</taxon>
        <taxon>Actinomycetes</taxon>
        <taxon>Mycobacteriales</taxon>
        <taxon>Mycobacteriaceae</taxon>
        <taxon>Mycobacteroides</taxon>
        <taxon>Mycobacteroides abscessus</taxon>
    </lineage>
</organism>
<gene>
    <name evidence="1" type="ORF">SAMEA2070301_03365</name>
</gene>
<evidence type="ECO:0000313" key="1">
    <source>
        <dbReference type="EMBL" id="SIB24303.1"/>
    </source>
</evidence>
<proteinExistence type="predicted"/>
<protein>
    <submittedName>
        <fullName evidence="1">Uncharacterized protein</fullName>
    </submittedName>
</protein>
<name>A0AB38D1G6_9MYCO</name>
<dbReference type="RefSeq" id="WP_131804745.1">
    <property type="nucleotide sequence ID" value="NZ_FSFL01000004.1"/>
</dbReference>
<comment type="caution">
    <text evidence="1">The sequence shown here is derived from an EMBL/GenBank/DDBJ whole genome shotgun (WGS) entry which is preliminary data.</text>
</comment>
<reference evidence="1 2" key="1">
    <citation type="submission" date="2016-11" db="EMBL/GenBank/DDBJ databases">
        <authorList>
            <consortium name="Pathogen Informatics"/>
        </authorList>
    </citation>
    <scope>NUCLEOTIDE SEQUENCE [LARGE SCALE GENOMIC DNA]</scope>
    <source>
        <strain evidence="1 2">104</strain>
    </source>
</reference>
<evidence type="ECO:0000313" key="2">
    <source>
        <dbReference type="Proteomes" id="UP000185210"/>
    </source>
</evidence>
<dbReference type="Proteomes" id="UP000185210">
    <property type="component" value="Unassembled WGS sequence"/>
</dbReference>
<accession>A0AB38D1G6</accession>
<dbReference type="AlphaFoldDB" id="A0AB38D1G6"/>
<sequence length="191" mass="21699">MNMRDYPTDELQAVHNAIAAELANRQRQLEILADALDALHAAGANGAVLDCLYQAIDIIDASTVVDTAEADEPPAPEPELTNRQKAIADLRSLGYVAPGYDQLVRLYHRDVAEMEYLRAEADTRGHMTKRQHAGKYNARNLWFCNLRELRKYASDEMLTWFDTHGRITYRMLRDQMDSGQHYAGSGYINNR</sequence>